<dbReference type="EMBL" id="CP002737">
    <property type="protein sequence ID" value="AEF95616.1"/>
    <property type="molecule type" value="Genomic_DNA"/>
</dbReference>
<gene>
    <name evidence="3" type="ordered locus">Metig_0055</name>
</gene>
<feature type="transmembrane region" description="Helical" evidence="1">
    <location>
        <begin position="36"/>
        <end position="56"/>
    </location>
</feature>
<dbReference type="Proteomes" id="UP000009227">
    <property type="component" value="Chromosome"/>
</dbReference>
<dbReference type="InterPro" id="IPR000620">
    <property type="entry name" value="EamA_dom"/>
</dbReference>
<feature type="transmembrane region" description="Helical" evidence="1">
    <location>
        <begin position="124"/>
        <end position="141"/>
    </location>
</feature>
<protein>
    <recommendedName>
        <fullName evidence="2">EamA domain-containing protein</fullName>
    </recommendedName>
</protein>
<dbReference type="PANTHER" id="PTHR22911:SF137">
    <property type="entry name" value="SOLUTE CARRIER FAMILY 35 MEMBER G2-RELATED"/>
    <property type="match status" value="1"/>
</dbReference>
<feature type="transmembrane region" description="Helical" evidence="1">
    <location>
        <begin position="68"/>
        <end position="87"/>
    </location>
</feature>
<feature type="transmembrane region" description="Helical" evidence="1">
    <location>
        <begin position="99"/>
        <end position="117"/>
    </location>
</feature>
<dbReference type="SUPFAM" id="SSF103481">
    <property type="entry name" value="Multidrug resistance efflux transporter EmrE"/>
    <property type="match status" value="1"/>
</dbReference>
<dbReference type="STRING" id="880724.Metig_0055"/>
<keyword evidence="1" id="KW-1133">Transmembrane helix</keyword>
<keyword evidence="1" id="KW-0472">Membrane</keyword>
<evidence type="ECO:0000313" key="4">
    <source>
        <dbReference type="Proteomes" id="UP000009227"/>
    </source>
</evidence>
<dbReference type="Pfam" id="PF00892">
    <property type="entry name" value="EamA"/>
    <property type="match status" value="1"/>
</dbReference>
<reference evidence="3 4" key="1">
    <citation type="submission" date="2011-05" db="EMBL/GenBank/DDBJ databases">
        <title>Complete sequence of Methanotorris igneus Kol 5.</title>
        <authorList>
            <consortium name="US DOE Joint Genome Institute"/>
            <person name="Lucas S."/>
            <person name="Han J."/>
            <person name="Lapidus A."/>
            <person name="Cheng J.-F."/>
            <person name="Goodwin L."/>
            <person name="Pitluck S."/>
            <person name="Peters L."/>
            <person name="Mikhailova N."/>
            <person name="Chertkov O."/>
            <person name="Han C."/>
            <person name="Tapia R."/>
            <person name="Land M."/>
            <person name="Hauser L."/>
            <person name="Kyrpides N."/>
            <person name="Ivanova N."/>
            <person name="Pagani I."/>
            <person name="Sieprawska-Lupa M."/>
            <person name="Whitman W."/>
            <person name="Woyke T."/>
        </authorList>
    </citation>
    <scope>NUCLEOTIDE SEQUENCE [LARGE SCALE GENOMIC DNA]</scope>
    <source>
        <strain evidence="4">DSM 5666 / JCM 11834 / Kol 5</strain>
    </source>
</reference>
<name>F6BEF5_METIK</name>
<dbReference type="InterPro" id="IPR037185">
    <property type="entry name" value="EmrE-like"/>
</dbReference>
<accession>F6BEF5</accession>
<keyword evidence="1" id="KW-0812">Transmembrane</keyword>
<dbReference type="HOGENOM" id="CLU_120467_2_1_2"/>
<evidence type="ECO:0000256" key="1">
    <source>
        <dbReference type="SAM" id="Phobius"/>
    </source>
</evidence>
<dbReference type="AlphaFoldDB" id="F6BEF5"/>
<feature type="domain" description="EamA" evidence="2">
    <location>
        <begin position="5"/>
        <end position="141"/>
    </location>
</feature>
<keyword evidence="4" id="KW-1185">Reference proteome</keyword>
<organism evidence="4">
    <name type="scientific">Methanotorris igneus (strain DSM 5666 / JCM 11834 / Kol 5)</name>
    <dbReference type="NCBI Taxonomy" id="880724"/>
    <lineage>
        <taxon>Archaea</taxon>
        <taxon>Methanobacteriati</taxon>
        <taxon>Methanobacteriota</taxon>
        <taxon>Methanomada group</taxon>
        <taxon>Methanococci</taxon>
        <taxon>Methanococcales</taxon>
        <taxon>Methanocaldococcaceae</taxon>
        <taxon>Methanotorris</taxon>
    </lineage>
</organism>
<evidence type="ECO:0000313" key="3">
    <source>
        <dbReference type="EMBL" id="AEF95616.1"/>
    </source>
</evidence>
<evidence type="ECO:0000259" key="2">
    <source>
        <dbReference type="Pfam" id="PF00892"/>
    </source>
</evidence>
<dbReference type="GO" id="GO:0016020">
    <property type="term" value="C:membrane"/>
    <property type="evidence" value="ECO:0007669"/>
    <property type="project" value="InterPro"/>
</dbReference>
<sequence>MGDKMKGEFFALLAALCWGLCPIIEKKALELTDSSTAIFIKSLMDFIIISLIFASTGKIMTMKIDYRVLIYLTLVSLIAGITGQYFFYKGLSMSSPSKVVVISSIYPFVTIMLSTLILGKMPSVKVWIGAILIFIGVSLVVE</sequence>
<dbReference type="PANTHER" id="PTHR22911">
    <property type="entry name" value="ACYL-MALONYL CONDENSING ENZYME-RELATED"/>
    <property type="match status" value="1"/>
</dbReference>
<proteinExistence type="predicted"/>
<dbReference type="KEGG" id="mig:Metig_0055"/>